<protein>
    <recommendedName>
        <fullName evidence="3">Activator of Hsp90 ATPase homolog 1-like protein</fullName>
    </recommendedName>
</protein>
<dbReference type="RefSeq" id="WP_143162231.1">
    <property type="nucleotide sequence ID" value="NZ_FQXV01000001.1"/>
</dbReference>
<reference evidence="1 2" key="1">
    <citation type="submission" date="2016-11" db="EMBL/GenBank/DDBJ databases">
        <authorList>
            <person name="Jaros S."/>
            <person name="Januszkiewicz K."/>
            <person name="Wedrychowicz H."/>
        </authorList>
    </citation>
    <scope>NUCLEOTIDE SEQUENCE [LARGE SCALE GENOMIC DNA]</scope>
    <source>
        <strain evidence="1 2">DSM 10068</strain>
    </source>
</reference>
<evidence type="ECO:0008006" key="3">
    <source>
        <dbReference type="Google" id="ProtNLM"/>
    </source>
</evidence>
<sequence>MSSLTVTTMVEAPIVSVWDYWNKPEHIVSWYSAQNSRRPLNAAGIFSEIEFLKKLSFKLSDDKTVFISFSGNNCNTVVTGTFELADVNPEKQRDICQSILDQFKKYAESNYGCC</sequence>
<name>A0A1M5TGW1_9FIRM</name>
<dbReference type="Proteomes" id="UP000183995">
    <property type="component" value="Unassembled WGS sequence"/>
</dbReference>
<dbReference type="STRING" id="1123282.SAMN02745823_00086"/>
<accession>A0A1M5TGW1</accession>
<dbReference type="SUPFAM" id="SSF55961">
    <property type="entry name" value="Bet v1-like"/>
    <property type="match status" value="1"/>
</dbReference>
<dbReference type="AlphaFoldDB" id="A0A1M5TGW1"/>
<proteinExistence type="predicted"/>
<organism evidence="1 2">
    <name type="scientific">Sporobacter termitidis DSM 10068</name>
    <dbReference type="NCBI Taxonomy" id="1123282"/>
    <lineage>
        <taxon>Bacteria</taxon>
        <taxon>Bacillati</taxon>
        <taxon>Bacillota</taxon>
        <taxon>Clostridia</taxon>
        <taxon>Eubacteriales</taxon>
        <taxon>Oscillospiraceae</taxon>
        <taxon>Sporobacter</taxon>
    </lineage>
</organism>
<gene>
    <name evidence="1" type="ORF">SAMN02745823_00086</name>
</gene>
<evidence type="ECO:0000313" key="2">
    <source>
        <dbReference type="Proteomes" id="UP000183995"/>
    </source>
</evidence>
<dbReference type="EMBL" id="FQXV01000001">
    <property type="protein sequence ID" value="SHH49890.1"/>
    <property type="molecule type" value="Genomic_DNA"/>
</dbReference>
<keyword evidence="2" id="KW-1185">Reference proteome</keyword>
<evidence type="ECO:0000313" key="1">
    <source>
        <dbReference type="EMBL" id="SHH49890.1"/>
    </source>
</evidence>
<dbReference type="OrthoDB" id="384974at2"/>